<comment type="caution">
    <text evidence="6">The sequence shown here is derived from an EMBL/GenBank/DDBJ whole genome shotgun (WGS) entry which is preliminary data.</text>
</comment>
<organism evidence="6">
    <name type="scientific">Tanacetum cinerariifolium</name>
    <name type="common">Dalmatian daisy</name>
    <name type="synonym">Chrysanthemum cinerariifolium</name>
    <dbReference type="NCBI Taxonomy" id="118510"/>
    <lineage>
        <taxon>Eukaryota</taxon>
        <taxon>Viridiplantae</taxon>
        <taxon>Streptophyta</taxon>
        <taxon>Embryophyta</taxon>
        <taxon>Tracheophyta</taxon>
        <taxon>Spermatophyta</taxon>
        <taxon>Magnoliopsida</taxon>
        <taxon>eudicotyledons</taxon>
        <taxon>Gunneridae</taxon>
        <taxon>Pentapetalae</taxon>
        <taxon>asterids</taxon>
        <taxon>campanulids</taxon>
        <taxon>Asterales</taxon>
        <taxon>Asteraceae</taxon>
        <taxon>Asteroideae</taxon>
        <taxon>Anthemideae</taxon>
        <taxon>Anthemidinae</taxon>
        <taxon>Tanacetum</taxon>
    </lineage>
</organism>
<feature type="non-terminal residue" evidence="6">
    <location>
        <position position="50"/>
    </location>
</feature>
<dbReference type="InterPro" id="IPR017930">
    <property type="entry name" value="Myb_dom"/>
</dbReference>
<dbReference type="PROSITE" id="PS50090">
    <property type="entry name" value="MYB_LIKE"/>
    <property type="match status" value="1"/>
</dbReference>
<evidence type="ECO:0000256" key="1">
    <source>
        <dbReference type="ARBA" id="ARBA00004123"/>
    </source>
</evidence>
<dbReference type="CDD" id="cd00167">
    <property type="entry name" value="SANT"/>
    <property type="match status" value="1"/>
</dbReference>
<dbReference type="Pfam" id="PF00249">
    <property type="entry name" value="Myb_DNA-binding"/>
    <property type="match status" value="1"/>
</dbReference>
<name>A0A699R871_TANCI</name>
<evidence type="ECO:0000313" key="6">
    <source>
        <dbReference type="EMBL" id="GFC83449.1"/>
    </source>
</evidence>
<dbReference type="InterPro" id="IPR009057">
    <property type="entry name" value="Homeodomain-like_sf"/>
</dbReference>
<evidence type="ECO:0000259" key="5">
    <source>
        <dbReference type="PROSITE" id="PS51294"/>
    </source>
</evidence>
<feature type="domain" description="HTH myb-type" evidence="5">
    <location>
        <begin position="9"/>
        <end position="50"/>
    </location>
</feature>
<sequence>MGRTPCCSKVGLHRGAWSSDEDKLLIDHIQTYGEGQWRALPSKAGLLRCG</sequence>
<dbReference type="InterPro" id="IPR015495">
    <property type="entry name" value="Myb_TF_plants"/>
</dbReference>
<evidence type="ECO:0000256" key="2">
    <source>
        <dbReference type="ARBA" id="ARBA00023125"/>
    </source>
</evidence>
<proteinExistence type="predicted"/>
<keyword evidence="3" id="KW-0539">Nucleus</keyword>
<dbReference type="PANTHER" id="PTHR47999:SF9">
    <property type="entry name" value="TRANSCRIPTION REPRESSOR MYB5-LIKE"/>
    <property type="match status" value="1"/>
</dbReference>
<dbReference type="SUPFAM" id="SSF46689">
    <property type="entry name" value="Homeodomain-like"/>
    <property type="match status" value="1"/>
</dbReference>
<gene>
    <name evidence="6" type="ORF">Tci_855419</name>
</gene>
<feature type="domain" description="Myb-like" evidence="4">
    <location>
        <begin position="9"/>
        <end position="50"/>
    </location>
</feature>
<dbReference type="Gene3D" id="1.10.10.60">
    <property type="entry name" value="Homeodomain-like"/>
    <property type="match status" value="1"/>
</dbReference>
<dbReference type="GO" id="GO:0005634">
    <property type="term" value="C:nucleus"/>
    <property type="evidence" value="ECO:0007669"/>
    <property type="project" value="UniProtKB-SubCell"/>
</dbReference>
<dbReference type="PROSITE" id="PS51294">
    <property type="entry name" value="HTH_MYB"/>
    <property type="match status" value="1"/>
</dbReference>
<keyword evidence="6" id="KW-0371">Homeobox</keyword>
<comment type="subcellular location">
    <subcellularLocation>
        <location evidence="1">Nucleus</location>
    </subcellularLocation>
</comment>
<evidence type="ECO:0000259" key="4">
    <source>
        <dbReference type="PROSITE" id="PS50090"/>
    </source>
</evidence>
<dbReference type="EMBL" id="BKCJ011089506">
    <property type="protein sequence ID" value="GFC83449.1"/>
    <property type="molecule type" value="Genomic_DNA"/>
</dbReference>
<dbReference type="PANTHER" id="PTHR47999">
    <property type="entry name" value="TRANSCRIPTION FACTOR MYB8-RELATED-RELATED"/>
    <property type="match status" value="1"/>
</dbReference>
<dbReference type="GO" id="GO:0003677">
    <property type="term" value="F:DNA binding"/>
    <property type="evidence" value="ECO:0007669"/>
    <property type="project" value="UniProtKB-KW"/>
</dbReference>
<accession>A0A699R871</accession>
<dbReference type="AlphaFoldDB" id="A0A699R871"/>
<reference evidence="6" key="1">
    <citation type="journal article" date="2019" name="Sci. Rep.">
        <title>Draft genome of Tanacetum cinerariifolium, the natural source of mosquito coil.</title>
        <authorList>
            <person name="Yamashiro T."/>
            <person name="Shiraishi A."/>
            <person name="Satake H."/>
            <person name="Nakayama K."/>
        </authorList>
    </citation>
    <scope>NUCLEOTIDE SEQUENCE</scope>
</reference>
<dbReference type="InterPro" id="IPR001005">
    <property type="entry name" value="SANT/Myb"/>
</dbReference>
<protein>
    <submittedName>
        <fullName evidence="6">Homeodomain-like protein</fullName>
    </submittedName>
</protein>
<evidence type="ECO:0000256" key="3">
    <source>
        <dbReference type="ARBA" id="ARBA00023242"/>
    </source>
</evidence>
<keyword evidence="2 6" id="KW-0238">DNA-binding</keyword>